<organism evidence="3 4">
    <name type="scientific">Candidatus Saccharicenans subterraneus</name>
    <dbReference type="NCBI Taxonomy" id="2508984"/>
    <lineage>
        <taxon>Bacteria</taxon>
        <taxon>Candidatus Aminicenantota</taxon>
        <taxon>Candidatus Aminicenantia</taxon>
        <taxon>Candidatus Aminicenantales</taxon>
        <taxon>Candidatus Saccharicenantaceae</taxon>
        <taxon>Candidatus Saccharicenans</taxon>
    </lineage>
</organism>
<comment type="caution">
    <text evidence="3">The sequence shown here is derived from an EMBL/GenBank/DDBJ whole genome shotgun (WGS) entry which is preliminary data.</text>
</comment>
<keyword evidence="2" id="KW-0472">Membrane</keyword>
<dbReference type="InterPro" id="IPR017850">
    <property type="entry name" value="Alkaline_phosphatase_core_sf"/>
</dbReference>
<dbReference type="Gene3D" id="3.40.720.10">
    <property type="entry name" value="Alkaline Phosphatase, subunit A"/>
    <property type="match status" value="3"/>
</dbReference>
<evidence type="ECO:0000256" key="2">
    <source>
        <dbReference type="SAM" id="Phobius"/>
    </source>
</evidence>
<dbReference type="Proteomes" id="UP000257323">
    <property type="component" value="Unassembled WGS sequence"/>
</dbReference>
<feature type="transmembrane region" description="Helical" evidence="2">
    <location>
        <begin position="21"/>
        <end position="39"/>
    </location>
</feature>
<dbReference type="AlphaFoldDB" id="A0A3E2BJE2"/>
<feature type="region of interest" description="Disordered" evidence="1">
    <location>
        <begin position="710"/>
        <end position="736"/>
    </location>
</feature>
<dbReference type="SUPFAM" id="SSF53649">
    <property type="entry name" value="Alkaline phosphatase-like"/>
    <property type="match status" value="1"/>
</dbReference>
<evidence type="ECO:0000313" key="3">
    <source>
        <dbReference type="EMBL" id="RFT14869.1"/>
    </source>
</evidence>
<keyword evidence="2" id="KW-0812">Transmembrane</keyword>
<name>A0A3E2BJE2_9BACT</name>
<sequence>MKARSGENACQTRRPGVVPNYRLFFLLLLGLAGSAGAYIGPGAGFAFLSSFLVFFLTFFLAFFSFLSWPFRLLLRLIRGQKAYRNSRVDRVIILGFDGMDPVLAEKFMAEGKLPNLSRLKKEGTYRPLQTTTPAISPVAWSSFMTGCEPSKHNIFDFLSRNPKNYLPDLSSARIGPPRRFIPLGRYRLPLGRPEINLLRRSQPFWKILGQQGIFSTVLRVPITFPPEKFSGHLLSGMCLPDLKGSQGTFLFYTSNPQRLEKKEGGESQLVTVEGQIVKTYLGGPENSLLKKPEEIRLPMTIKLDYERDSALVEVSGQRFELKKGVFSPWIKLSFPAGPGMKIRGIARFYLLSLKPHFELYVTPLNIDPEKPALPISHPFIYAPYLARLFGSYVTLGEANDTWALNEGVLPEKAFLELAYSFHEDWEKIFFNGLKKTRRGLLACVFETTDSIQHMFWRYLDKSHPAYQPTARLEDGSRVLEELYQKMDTLVGRVLDSLDRRSCLFVMSDHGFKAFRRGVNLNSWLYLNGYLHLKEGASESEEWFRQVDWSRTKAYALGLAGIYLNLRGREARGIVEPGEESRQLKQELMEKLSGLKDPEKGSVAINRLIDSEKIYHGPYRDNAPDLIVAYNQGYRASWDSVVGKVNRTVIEDNRKAWSADHCLDPALVPGVLFSNLKLDGREPSIMDIAPTVLQLFGVPLPSYLDGRSLLPEDSGKIKKENGESVQKKAGTDVRKKK</sequence>
<feature type="compositionally biased region" description="Basic and acidic residues" evidence="1">
    <location>
        <begin position="712"/>
        <end position="736"/>
    </location>
</feature>
<protein>
    <recommendedName>
        <fullName evidence="5">Nucleotide pyrophosphatase</fullName>
    </recommendedName>
</protein>
<gene>
    <name evidence="3" type="ORF">OP8BY_1467</name>
</gene>
<proteinExistence type="predicted"/>
<keyword evidence="2" id="KW-1133">Transmembrane helix</keyword>
<accession>A0A3E2BJE2</accession>
<reference evidence="3 4" key="1">
    <citation type="submission" date="2018-08" db="EMBL/GenBank/DDBJ databases">
        <title>Genome analysis of the thermophilic bacterium of the candidate phylum Aminicenantes from deep subsurface aquifer revealed its physiology and ecological role.</title>
        <authorList>
            <person name="Kadnikov V.V."/>
            <person name="Mardanov A.V."/>
            <person name="Beletsky A.V."/>
            <person name="Karnachuk O.V."/>
            <person name="Ravin N.V."/>
        </authorList>
    </citation>
    <scope>NUCLEOTIDE SEQUENCE [LARGE SCALE GENOMIC DNA]</scope>
    <source>
        <strain evidence="3">BY38</strain>
    </source>
</reference>
<feature type="transmembrane region" description="Helical" evidence="2">
    <location>
        <begin position="45"/>
        <end position="68"/>
    </location>
</feature>
<dbReference type="Pfam" id="PF01663">
    <property type="entry name" value="Phosphodiest"/>
    <property type="match status" value="2"/>
</dbReference>
<evidence type="ECO:0000313" key="4">
    <source>
        <dbReference type="Proteomes" id="UP000257323"/>
    </source>
</evidence>
<dbReference type="EMBL" id="QUAH01000017">
    <property type="protein sequence ID" value="RFT14869.1"/>
    <property type="molecule type" value="Genomic_DNA"/>
</dbReference>
<evidence type="ECO:0008006" key="5">
    <source>
        <dbReference type="Google" id="ProtNLM"/>
    </source>
</evidence>
<dbReference type="InterPro" id="IPR002591">
    <property type="entry name" value="Phosphodiest/P_Trfase"/>
</dbReference>
<evidence type="ECO:0000256" key="1">
    <source>
        <dbReference type="SAM" id="MobiDB-lite"/>
    </source>
</evidence>